<reference evidence="1 2" key="1">
    <citation type="submission" date="2014-09" db="EMBL/GenBank/DDBJ databases">
        <title>Using Illumina technology Improving SMRT sequencing Genome Assembly by RASTools.</title>
        <authorList>
            <person name="Zhou Y."/>
            <person name="Ma T."/>
            <person name="Liu T."/>
        </authorList>
    </citation>
    <scope>NUCLEOTIDE SEQUENCE [LARGE SCALE GENOMIC DNA]</scope>
    <source>
        <strain evidence="1 2">ATCC 55669</strain>
    </source>
</reference>
<dbReference type="EMBL" id="CP009571">
    <property type="protein sequence ID" value="AIT06793.1"/>
    <property type="molecule type" value="Genomic_DNA"/>
</dbReference>
<dbReference type="eggNOG" id="ENOG5032GWW">
    <property type="taxonomic scope" value="Bacteria"/>
</dbReference>
<evidence type="ECO:0000313" key="1">
    <source>
        <dbReference type="EMBL" id="AIT06793.1"/>
    </source>
</evidence>
<dbReference type="Proteomes" id="UP000033200">
    <property type="component" value="Chromosome"/>
</dbReference>
<dbReference type="RefSeq" id="WP_038662940.1">
    <property type="nucleotide sequence ID" value="NZ_CP009571.1"/>
</dbReference>
<dbReference type="HOGENOM" id="CLU_2901937_0_0_5"/>
<dbReference type="KEGG" id="stax:MC45_10890"/>
<proteinExistence type="predicted"/>
<accession>A0A097EGW9</accession>
<name>A0A097EGW9_9SPHN</name>
<sequence>MTPEAQIPPRNARRPTRDDFVRAKAGYASGYGVDHVVVGEWLRTWGEPGQVPFAEWLAQQDG</sequence>
<evidence type="ECO:0000313" key="2">
    <source>
        <dbReference type="Proteomes" id="UP000033200"/>
    </source>
</evidence>
<dbReference type="AlphaFoldDB" id="A0A097EGW9"/>
<gene>
    <name evidence="1" type="ORF">MC45_10890</name>
</gene>
<protein>
    <submittedName>
        <fullName evidence="1">Uncharacterized protein</fullName>
    </submittedName>
</protein>
<organism evidence="1 2">
    <name type="scientific">Sphingomonas taxi</name>
    <dbReference type="NCBI Taxonomy" id="1549858"/>
    <lineage>
        <taxon>Bacteria</taxon>
        <taxon>Pseudomonadati</taxon>
        <taxon>Pseudomonadota</taxon>
        <taxon>Alphaproteobacteria</taxon>
        <taxon>Sphingomonadales</taxon>
        <taxon>Sphingomonadaceae</taxon>
        <taxon>Sphingomonas</taxon>
    </lineage>
</organism>
<dbReference type="STRING" id="1549858.MC45_10890"/>
<keyword evidence="2" id="KW-1185">Reference proteome</keyword>